<gene>
    <name evidence="2" type="ORF">DL89DRAFT_162672</name>
</gene>
<dbReference type="EMBL" id="MCFD01000007">
    <property type="protein sequence ID" value="ORX69548.1"/>
    <property type="molecule type" value="Genomic_DNA"/>
</dbReference>
<comment type="caution">
    <text evidence="2">The sequence shown here is derived from an EMBL/GenBank/DDBJ whole genome shotgun (WGS) entry which is preliminary data.</text>
</comment>
<proteinExistence type="predicted"/>
<reference evidence="2 3" key="1">
    <citation type="submission" date="2016-07" db="EMBL/GenBank/DDBJ databases">
        <title>Pervasive Adenine N6-methylation of Active Genes in Fungi.</title>
        <authorList>
            <consortium name="DOE Joint Genome Institute"/>
            <person name="Mondo S.J."/>
            <person name="Dannebaum R.O."/>
            <person name="Kuo R.C."/>
            <person name="Labutti K."/>
            <person name="Haridas S."/>
            <person name="Kuo A."/>
            <person name="Salamov A."/>
            <person name="Ahrendt S.R."/>
            <person name="Lipzen A."/>
            <person name="Sullivan W."/>
            <person name="Andreopoulos W.B."/>
            <person name="Clum A."/>
            <person name="Lindquist E."/>
            <person name="Daum C."/>
            <person name="Ramamoorthy G.K."/>
            <person name="Gryganskyi A."/>
            <person name="Culley D."/>
            <person name="Magnuson J.K."/>
            <person name="James T.Y."/>
            <person name="O'Malley M.A."/>
            <person name="Stajich J.E."/>
            <person name="Spatafora J.W."/>
            <person name="Visel A."/>
            <person name="Grigoriev I.V."/>
        </authorList>
    </citation>
    <scope>NUCLEOTIDE SEQUENCE [LARGE SCALE GENOMIC DNA]</scope>
    <source>
        <strain evidence="2 3">ATCC 12442</strain>
    </source>
</reference>
<evidence type="ECO:0000256" key="1">
    <source>
        <dbReference type="SAM" id="SignalP"/>
    </source>
</evidence>
<dbReference type="Proteomes" id="UP000193922">
    <property type="component" value="Unassembled WGS sequence"/>
</dbReference>
<keyword evidence="1" id="KW-0732">Signal</keyword>
<dbReference type="RefSeq" id="XP_040743236.1">
    <property type="nucleotide sequence ID" value="XM_040883683.1"/>
</dbReference>
<feature type="chain" id="PRO_5012869729" description="Secreted protein" evidence="1">
    <location>
        <begin position="27"/>
        <end position="90"/>
    </location>
</feature>
<evidence type="ECO:0000313" key="3">
    <source>
        <dbReference type="Proteomes" id="UP000193922"/>
    </source>
</evidence>
<protein>
    <recommendedName>
        <fullName evidence="4">Secreted protein</fullName>
    </recommendedName>
</protein>
<feature type="signal peptide" evidence="1">
    <location>
        <begin position="1"/>
        <end position="26"/>
    </location>
</feature>
<accession>A0A1Y1W885</accession>
<keyword evidence="3" id="KW-1185">Reference proteome</keyword>
<name>A0A1Y1W885_9FUNG</name>
<evidence type="ECO:0000313" key="2">
    <source>
        <dbReference type="EMBL" id="ORX69548.1"/>
    </source>
</evidence>
<dbReference type="GeneID" id="63800331"/>
<sequence length="90" mass="10359">MRDLLASRKGPAALLLLLLIASFCRSLHRPRNFLFTIVYSECSRVLRQQQQQPEREARDDFLFTIACILLPNCGRPYLPKGKSTRPIICL</sequence>
<dbReference type="AlphaFoldDB" id="A0A1Y1W885"/>
<evidence type="ECO:0008006" key="4">
    <source>
        <dbReference type="Google" id="ProtNLM"/>
    </source>
</evidence>
<organism evidence="2 3">
    <name type="scientific">Linderina pennispora</name>
    <dbReference type="NCBI Taxonomy" id="61395"/>
    <lineage>
        <taxon>Eukaryota</taxon>
        <taxon>Fungi</taxon>
        <taxon>Fungi incertae sedis</taxon>
        <taxon>Zoopagomycota</taxon>
        <taxon>Kickxellomycotina</taxon>
        <taxon>Kickxellomycetes</taxon>
        <taxon>Kickxellales</taxon>
        <taxon>Kickxellaceae</taxon>
        <taxon>Linderina</taxon>
    </lineage>
</organism>